<proteinExistence type="predicted"/>
<feature type="compositionally biased region" description="Low complexity" evidence="1">
    <location>
        <begin position="333"/>
        <end position="373"/>
    </location>
</feature>
<feature type="region of interest" description="Disordered" evidence="1">
    <location>
        <begin position="226"/>
        <end position="394"/>
    </location>
</feature>
<accession>A0A4P9X5U5</accession>
<reference evidence="3" key="1">
    <citation type="journal article" date="2018" name="Nat. Microbiol.">
        <title>Leveraging single-cell genomics to expand the fungal tree of life.</title>
        <authorList>
            <person name="Ahrendt S.R."/>
            <person name="Quandt C.A."/>
            <person name="Ciobanu D."/>
            <person name="Clum A."/>
            <person name="Salamov A."/>
            <person name="Andreopoulos B."/>
            <person name="Cheng J.F."/>
            <person name="Woyke T."/>
            <person name="Pelin A."/>
            <person name="Henrissat B."/>
            <person name="Reynolds N.K."/>
            <person name="Benny G.L."/>
            <person name="Smith M.E."/>
            <person name="James T.Y."/>
            <person name="Grigoriev I.V."/>
        </authorList>
    </citation>
    <scope>NUCLEOTIDE SEQUENCE [LARGE SCALE GENOMIC DNA]</scope>
    <source>
        <strain evidence="3">ATCC 52028</strain>
    </source>
</reference>
<dbReference type="AlphaFoldDB" id="A0A4P9X5U5"/>
<evidence type="ECO:0000313" key="3">
    <source>
        <dbReference type="Proteomes" id="UP000274922"/>
    </source>
</evidence>
<dbReference type="Proteomes" id="UP000274922">
    <property type="component" value="Unassembled WGS sequence"/>
</dbReference>
<sequence>MAVGSPLAADISHPPHVSWSRRLDSCIRAAPSRLAHRGRTPVAAKARGVSLQLNATSCRSSPRSSAFPTPTRLGGGCLPSASVNHLHGTQNAARRGTRSPGASLRFRFVFRSAFRSVGRSSDHSADARHRLHARHQTLRWETVACAERGRPPLSMETVAWHRLDGPRADTAVHGLSGVSIIAAHRSASHRSAAQRSAAQRSVTFSRFPRIERHWGETPWNGIPIRRPIAADRGDHDDGDGAACESNPFSAPRGRRSTPSVVGNGCRGPRFLASPGRGLGRPRTRGSSIPAVPAPAFGGPTHRAARPGRPPPARQLLGTPGARDGGIPEPRPRPSSGRSGTSGRPLPSLAREAQGAREGTAAAAAAAAAAARFGGKPKQKGPKAGAAGDVGGSRGLALLPGAIVRTAAAAARVSGAAGPMPPDAP</sequence>
<name>A0A4P9X5U5_9FUNG</name>
<evidence type="ECO:0000313" key="2">
    <source>
        <dbReference type="EMBL" id="RKP00502.1"/>
    </source>
</evidence>
<dbReference type="EMBL" id="ML014212">
    <property type="protein sequence ID" value="RKP00502.1"/>
    <property type="molecule type" value="Genomic_DNA"/>
</dbReference>
<organism evidence="2 3">
    <name type="scientific">Caulochytrium protostelioides</name>
    <dbReference type="NCBI Taxonomy" id="1555241"/>
    <lineage>
        <taxon>Eukaryota</taxon>
        <taxon>Fungi</taxon>
        <taxon>Fungi incertae sedis</taxon>
        <taxon>Chytridiomycota</taxon>
        <taxon>Chytridiomycota incertae sedis</taxon>
        <taxon>Chytridiomycetes</taxon>
        <taxon>Caulochytriales</taxon>
        <taxon>Caulochytriaceae</taxon>
        <taxon>Caulochytrium</taxon>
    </lineage>
</organism>
<keyword evidence="3" id="KW-1185">Reference proteome</keyword>
<gene>
    <name evidence="2" type="ORF">CXG81DRAFT_19540</name>
</gene>
<evidence type="ECO:0000256" key="1">
    <source>
        <dbReference type="SAM" id="MobiDB-lite"/>
    </source>
</evidence>
<protein>
    <submittedName>
        <fullName evidence="2">Uncharacterized protein</fullName>
    </submittedName>
</protein>